<evidence type="ECO:0000313" key="2">
    <source>
        <dbReference type="EMBL" id="NKE18536.1"/>
    </source>
</evidence>
<evidence type="ECO:0000313" key="3">
    <source>
        <dbReference type="Proteomes" id="UP000746741"/>
    </source>
</evidence>
<dbReference type="AlphaFoldDB" id="A0A9X9WDG1"/>
<dbReference type="SUPFAM" id="SSF52467">
    <property type="entry name" value="DHS-like NAD/FAD-binding domain"/>
    <property type="match status" value="1"/>
</dbReference>
<dbReference type="EMBL" id="JAAVUP010000004">
    <property type="protein sequence ID" value="NKE18536.1"/>
    <property type="molecule type" value="Genomic_DNA"/>
</dbReference>
<proteinExistence type="predicted"/>
<gene>
    <name evidence="2" type="ORF">GWK15_16405</name>
    <name evidence="1" type="ORF">GXW75_03850</name>
</gene>
<dbReference type="Pfam" id="PF13289">
    <property type="entry name" value="SIR2_2"/>
    <property type="match status" value="1"/>
</dbReference>
<dbReference type="EMBL" id="JAAEDK010000006">
    <property type="protein sequence ID" value="MBR0658371.1"/>
    <property type="molecule type" value="Genomic_DNA"/>
</dbReference>
<protein>
    <submittedName>
        <fullName evidence="1">SIR2 family protein</fullName>
    </submittedName>
</protein>
<reference evidence="2 3" key="2">
    <citation type="submission" date="2020-02" db="EMBL/GenBank/DDBJ databases">
        <authorList>
            <person name="Sun Q."/>
            <person name="Inoue M."/>
        </authorList>
    </citation>
    <scope>NUCLEOTIDE SEQUENCE [LARGE SCALE GENOMIC DNA]</scope>
    <source>
        <strain evidence="2 3">KCTC 22478</strain>
    </source>
</reference>
<organism evidence="1 4">
    <name type="scientific">Neoroseomonas oryzicola</name>
    <dbReference type="NCBI Taxonomy" id="535904"/>
    <lineage>
        <taxon>Bacteria</taxon>
        <taxon>Pseudomonadati</taxon>
        <taxon>Pseudomonadota</taxon>
        <taxon>Alphaproteobacteria</taxon>
        <taxon>Acetobacterales</taxon>
        <taxon>Acetobacteraceae</taxon>
        <taxon>Neoroseomonas</taxon>
    </lineage>
</organism>
<evidence type="ECO:0000313" key="1">
    <source>
        <dbReference type="EMBL" id="MBR0658371.1"/>
    </source>
</evidence>
<accession>A0A9X9WDG1</accession>
<comment type="caution">
    <text evidence="1">The sequence shown here is derived from an EMBL/GenBank/DDBJ whole genome shotgun (WGS) entry which is preliminary data.</text>
</comment>
<dbReference type="InterPro" id="IPR029035">
    <property type="entry name" value="DHS-like_NAD/FAD-binding_dom"/>
</dbReference>
<dbReference type="Proteomes" id="UP000746741">
    <property type="component" value="Unassembled WGS sequence"/>
</dbReference>
<keyword evidence="3" id="KW-1185">Reference proteome</keyword>
<evidence type="ECO:0000313" key="4">
    <source>
        <dbReference type="Proteomes" id="UP001138708"/>
    </source>
</evidence>
<reference evidence="1" key="3">
    <citation type="journal article" date="2021" name="Syst. Appl. Microbiol.">
        <title>Roseomonas hellenica sp. nov., isolated from roots of wild-growing Alkanna tinctoria.</title>
        <authorList>
            <person name="Rat A."/>
            <person name="Naranjo H.D."/>
            <person name="Lebbe L."/>
            <person name="Cnockaert M."/>
            <person name="Krigas N."/>
            <person name="Grigoriadou K."/>
            <person name="Maloupa E."/>
            <person name="Willems A."/>
        </authorList>
    </citation>
    <scope>NUCLEOTIDE SEQUENCE</scope>
    <source>
        <strain evidence="1">LMG 31161</strain>
    </source>
</reference>
<dbReference type="Proteomes" id="UP001138708">
    <property type="component" value="Unassembled WGS sequence"/>
</dbReference>
<name>A0A9X9WDG1_9PROT</name>
<sequence length="1151" mass="128039">MKLSNRGATHTIATTNFDLLLERAARALRVPLQRYALQDIPRPSLRPDFGGVLHLHGALDLQGIRDTDLVLTDRDFGEHYMRRRAIPDLIYDAARIFHIVLVGYSLADPPMRYLLNAVAADGQRFGDLKERFAFVGLKPPFDPVVLATWKERGITPLPYDVAKGHAALANVLESWAAISPFGKQTDPYRRIRRILQFPRSAASEASASLFGHLFRRSSDAAQIRIAAISREMLADPAWLDGMIEIVREGGARADREAHVTQLCHASLVGRFTDASMLQWVAQLPVERRTERTAIFEALRWNLDKTVPQPWLEAWRLISDALAARAGNTHREHEDYHLGQRVKQGVRSAELVADIARWVAPRLRIGWRDDELWRGKRLPGNPKSVDDLLSRWVTSGEALLDRSLSLRDVTEIPFLLSLCDALDAEVSRALHLGQEVGWTVDRGFIWLGGLDRVQLRSSNEDSDSADRYHKGIAPAVHLLMRVVERLVDLDPAAAVPVLSRWETRDDPVRMRMFAAAAVEPRLVDPDHVGRFLRSRTPDQTWDLSRFPEIAALRALRFGELSRADQTSICGVLILGPPRARLRRRGLSTSERRRLKIGAAIRELSRIEATGASLPPKAAAWLQREHLAFPEFMSTSVDAGFRTSFSSGWVPPNRDSTLDAVDDEELPGAVDERLRHGTGRWEGPERAVWDWLDVRDNATRLVRALISEASRVRYLGHAWEAVGRRHLPAQRDPADSDDQTDHYSDARALLDAISRLPDETLREAASGLCTWLENWARRLRGDAGLTTAIRRVWPHAVAGSGHSSDATDYEDEAGAEAKRIAHDSLNAPIGRLTGAFLLACPTIATQQDGTRTRPFEVDPGLRAILDLVAETQGRPGTIARYRCVADLPYLMSADEDWTELTLISRLESGAESDSLWHALAHSPIAQNVMARLALAMTRRAALGGLEMEARRSLVARVCIAVLGDFWKDRVVESLLPEVEQMLRTVPDDLRAYAAGAAESFVKDVTGLRSGGTAFSPEEVFDRAVEPFVRLVWPREKAVVTPAVSEAFASLPAVCGRRFAKVVLLVRHALVPFEAWSMSDWGIFNLTTRAVEPNVILGADEAMAAVDLLDLTIGTSPDARVPLGLDTVLDHIAAQNSAVRLDPRYSRLSALSRR</sequence>
<reference evidence="1" key="1">
    <citation type="submission" date="2020-01" db="EMBL/GenBank/DDBJ databases">
        <authorList>
            <person name="Rat A."/>
        </authorList>
    </citation>
    <scope>NUCLEOTIDE SEQUENCE</scope>
    <source>
        <strain evidence="1">LMG 31161</strain>
    </source>
</reference>